<accession>A0A386HTH8</accession>
<keyword evidence="2" id="KW-1185">Reference proteome</keyword>
<proteinExistence type="predicted"/>
<dbReference type="EMBL" id="CP032489">
    <property type="protein sequence ID" value="AYD48781.1"/>
    <property type="molecule type" value="Genomic_DNA"/>
</dbReference>
<dbReference type="RefSeq" id="WP_119989861.1">
    <property type="nucleotide sequence ID" value="NZ_CP032489.1"/>
</dbReference>
<dbReference type="OrthoDB" id="964655at2"/>
<gene>
    <name evidence="1" type="ORF">D6B99_14905</name>
</gene>
<dbReference type="AlphaFoldDB" id="A0A386HTH8"/>
<reference evidence="1 2" key="1">
    <citation type="submission" date="2018-09" db="EMBL/GenBank/DDBJ databases">
        <title>Arachidicoccus sp. nov., a bacterium isolated from soil.</title>
        <authorList>
            <person name="Weon H.-Y."/>
            <person name="Kwon S.-W."/>
            <person name="Lee S.A."/>
        </authorList>
    </citation>
    <scope>NUCLEOTIDE SEQUENCE [LARGE SCALE GENOMIC DNA]</scope>
    <source>
        <strain evidence="1 2">KIS59-12</strain>
    </source>
</reference>
<protein>
    <submittedName>
        <fullName evidence="1">Uncharacterized protein</fullName>
    </submittedName>
</protein>
<sequence length="73" mass="8721">MKNTLEDLKDEDLITKGMMTKNPIRMTPEELEAWKKERDIYVRQYLFSIGQPLVYRKDGKIIAEYADGRIEKR</sequence>
<organism evidence="1 2">
    <name type="scientific">Arachidicoccus soli</name>
    <dbReference type="NCBI Taxonomy" id="2341117"/>
    <lineage>
        <taxon>Bacteria</taxon>
        <taxon>Pseudomonadati</taxon>
        <taxon>Bacteroidota</taxon>
        <taxon>Chitinophagia</taxon>
        <taxon>Chitinophagales</taxon>
        <taxon>Chitinophagaceae</taxon>
        <taxon>Arachidicoccus</taxon>
    </lineage>
</organism>
<evidence type="ECO:0000313" key="2">
    <source>
        <dbReference type="Proteomes" id="UP000266118"/>
    </source>
</evidence>
<dbReference type="Proteomes" id="UP000266118">
    <property type="component" value="Chromosome"/>
</dbReference>
<name>A0A386HTH8_9BACT</name>
<evidence type="ECO:0000313" key="1">
    <source>
        <dbReference type="EMBL" id="AYD48781.1"/>
    </source>
</evidence>
<dbReference type="KEGG" id="ark:D6B99_14905"/>